<dbReference type="InterPro" id="IPR008778">
    <property type="entry name" value="Pirin_C_dom"/>
</dbReference>
<dbReference type="InterPro" id="IPR011051">
    <property type="entry name" value="RmlC_Cupin_sf"/>
</dbReference>
<evidence type="ECO:0000313" key="6">
    <source>
        <dbReference type="EMBL" id="SOE82563.1"/>
    </source>
</evidence>
<dbReference type="Pfam" id="PF02678">
    <property type="entry name" value="Pirin"/>
    <property type="match status" value="1"/>
</dbReference>
<evidence type="ECO:0000259" key="4">
    <source>
        <dbReference type="Pfam" id="PF02678"/>
    </source>
</evidence>
<dbReference type="CDD" id="cd02909">
    <property type="entry name" value="cupin_pirin_N"/>
    <property type="match status" value="1"/>
</dbReference>
<evidence type="ECO:0000256" key="1">
    <source>
        <dbReference type="ARBA" id="ARBA00008416"/>
    </source>
</evidence>
<feature type="domain" description="Pirin C-terminal" evidence="5">
    <location>
        <begin position="232"/>
        <end position="330"/>
    </location>
</feature>
<dbReference type="Gene3D" id="2.60.120.10">
    <property type="entry name" value="Jelly Rolls"/>
    <property type="match status" value="2"/>
</dbReference>
<proteinExistence type="inferred from homology"/>
<accession>A0A7Z7IBA7</accession>
<dbReference type="InterPro" id="IPR003829">
    <property type="entry name" value="Pirin_N_dom"/>
</dbReference>
<dbReference type="InterPro" id="IPR014710">
    <property type="entry name" value="RmlC-like_jellyroll"/>
</dbReference>
<name>A0A7Z7IBA7_9BURK</name>
<evidence type="ECO:0000256" key="2">
    <source>
        <dbReference type="RuleBase" id="RU003457"/>
    </source>
</evidence>
<dbReference type="PANTHER" id="PTHR13903">
    <property type="entry name" value="PIRIN-RELATED"/>
    <property type="match status" value="1"/>
</dbReference>
<organism evidence="6 7">
    <name type="scientific">Caballeronia arationis</name>
    <dbReference type="NCBI Taxonomy" id="1777142"/>
    <lineage>
        <taxon>Bacteria</taxon>
        <taxon>Pseudomonadati</taxon>
        <taxon>Pseudomonadota</taxon>
        <taxon>Betaproteobacteria</taxon>
        <taxon>Burkholderiales</taxon>
        <taxon>Burkholderiaceae</taxon>
        <taxon>Caballeronia</taxon>
    </lineage>
</organism>
<dbReference type="CDD" id="cd02247">
    <property type="entry name" value="cupin_pirin_C"/>
    <property type="match status" value="1"/>
</dbReference>
<evidence type="ECO:0000313" key="7">
    <source>
        <dbReference type="Proteomes" id="UP000219522"/>
    </source>
</evidence>
<reference evidence="6 7" key="1">
    <citation type="submission" date="2017-09" db="EMBL/GenBank/DDBJ databases">
        <authorList>
            <person name="Varghese N."/>
            <person name="Submissions S."/>
        </authorList>
    </citation>
    <scope>NUCLEOTIDE SEQUENCE [LARGE SCALE GENOMIC DNA]</scope>
    <source>
        <strain evidence="6 7">OK806</strain>
    </source>
</reference>
<sequence>MTETRLQDGPAKRGTFRTARAATKTAMTARRRDERCAAPVRPVESAVPGLLAADPMSSAIHVSLKPHQHDVGGLTVRRVLPALAVRTVGPFIFFDHIGPATLVPGAGLDVRPHPHIGLATVTYLFDGAIMHRDSVGSVQKIVPGDVNWMTAGRGIVHSERTPDEERASGQSMHGVQTWVALPVASEDIEPSFEHHPGATLPQIERDGVTLRVIAGSAFGETAPTRTFSPTLYVAAHFAADGEITLDTEHEERGVYLVEGDLSIDGTPVAECEMAVLTPGASVTLASANGAIAMLLGGAPLDGKRFIEWNFVSSSREKIEAARLAWSEQKMGHVPGETEFIPLPPPRRENKAPEA</sequence>
<feature type="domain" description="Pirin N-terminal" evidence="4">
    <location>
        <begin position="76"/>
        <end position="179"/>
    </location>
</feature>
<evidence type="ECO:0000259" key="5">
    <source>
        <dbReference type="Pfam" id="PF05726"/>
    </source>
</evidence>
<dbReference type="SUPFAM" id="SSF51182">
    <property type="entry name" value="RmlC-like cupins"/>
    <property type="match status" value="1"/>
</dbReference>
<dbReference type="EMBL" id="OCSU01000002">
    <property type="protein sequence ID" value="SOE82563.1"/>
    <property type="molecule type" value="Genomic_DNA"/>
</dbReference>
<evidence type="ECO:0008006" key="8">
    <source>
        <dbReference type="Google" id="ProtNLM"/>
    </source>
</evidence>
<gene>
    <name evidence="6" type="ORF">SAMN05446927_5900</name>
</gene>
<dbReference type="AlphaFoldDB" id="A0A7Z7IBA7"/>
<comment type="similarity">
    <text evidence="1 2">Belongs to the pirin family.</text>
</comment>
<keyword evidence="7" id="KW-1185">Reference proteome</keyword>
<dbReference type="Proteomes" id="UP000219522">
    <property type="component" value="Unassembled WGS sequence"/>
</dbReference>
<evidence type="ECO:0000256" key="3">
    <source>
        <dbReference type="SAM" id="MobiDB-lite"/>
    </source>
</evidence>
<protein>
    <recommendedName>
        <fullName evidence="8">Pirin domain-containing protein</fullName>
    </recommendedName>
</protein>
<dbReference type="PANTHER" id="PTHR13903:SF8">
    <property type="entry name" value="PIRIN"/>
    <property type="match status" value="1"/>
</dbReference>
<feature type="compositionally biased region" description="Basic and acidic residues" evidence="3">
    <location>
        <begin position="345"/>
        <end position="354"/>
    </location>
</feature>
<dbReference type="InterPro" id="IPR012093">
    <property type="entry name" value="Pirin"/>
</dbReference>
<comment type="caution">
    <text evidence="6">The sequence shown here is derived from an EMBL/GenBank/DDBJ whole genome shotgun (WGS) entry which is preliminary data.</text>
</comment>
<feature type="region of interest" description="Disordered" evidence="3">
    <location>
        <begin position="334"/>
        <end position="354"/>
    </location>
</feature>
<dbReference type="Pfam" id="PF05726">
    <property type="entry name" value="Pirin_C"/>
    <property type="match status" value="1"/>
</dbReference>